<evidence type="ECO:0000313" key="6">
    <source>
        <dbReference type="Proteomes" id="UP001204772"/>
    </source>
</evidence>
<protein>
    <submittedName>
        <fullName evidence="5">AraC family transcriptional regulator</fullName>
    </submittedName>
</protein>
<reference evidence="5 6" key="1">
    <citation type="submission" date="2022-06" db="EMBL/GenBank/DDBJ databases">
        <title>Runella sp. S5 genome sequencing.</title>
        <authorList>
            <person name="Park S."/>
        </authorList>
    </citation>
    <scope>NUCLEOTIDE SEQUENCE [LARGE SCALE GENOMIC DNA]</scope>
    <source>
        <strain evidence="5 6">S5</strain>
    </source>
</reference>
<accession>A0ABT1FT70</accession>
<evidence type="ECO:0000259" key="4">
    <source>
        <dbReference type="PROSITE" id="PS01124"/>
    </source>
</evidence>
<evidence type="ECO:0000256" key="1">
    <source>
        <dbReference type="ARBA" id="ARBA00023015"/>
    </source>
</evidence>
<evidence type="ECO:0000313" key="5">
    <source>
        <dbReference type="EMBL" id="MCP1384695.1"/>
    </source>
</evidence>
<sequence length="162" mass="18486">MNDLSQNLTDDSLQMNIYLNVGYIDKVLPFLLSNQIAFTLSGTEAPPSWGKAHLSELSPIDGVYHKYIVEGVEKIPPKMEEIAAEIGLSIAQFKKLFKARFGKPFYRVYMEYKMEYAAGLLREGQTASSVSERVGYTQPIKFNKMFQKFYGTTPFKYRKSQA</sequence>
<comment type="caution">
    <text evidence="5">The sequence shown here is derived from an EMBL/GenBank/DDBJ whole genome shotgun (WGS) entry which is preliminary data.</text>
</comment>
<gene>
    <name evidence="5" type="ORF">NCI00_19830</name>
</gene>
<dbReference type="Proteomes" id="UP001204772">
    <property type="component" value="Unassembled WGS sequence"/>
</dbReference>
<dbReference type="PANTHER" id="PTHR43280:SF11">
    <property type="entry name" value="RCS-SPECIFIC HTH-TYPE TRANSCRIPTIONAL ACTIVATOR RCLR"/>
    <property type="match status" value="1"/>
</dbReference>
<keyword evidence="2" id="KW-0238">DNA-binding</keyword>
<dbReference type="PROSITE" id="PS01124">
    <property type="entry name" value="HTH_ARAC_FAMILY_2"/>
    <property type="match status" value="1"/>
</dbReference>
<keyword evidence="6" id="KW-1185">Reference proteome</keyword>
<dbReference type="PANTHER" id="PTHR43280">
    <property type="entry name" value="ARAC-FAMILY TRANSCRIPTIONAL REGULATOR"/>
    <property type="match status" value="1"/>
</dbReference>
<evidence type="ECO:0000256" key="2">
    <source>
        <dbReference type="ARBA" id="ARBA00023125"/>
    </source>
</evidence>
<dbReference type="Pfam" id="PF12833">
    <property type="entry name" value="HTH_18"/>
    <property type="match status" value="1"/>
</dbReference>
<dbReference type="EMBL" id="JAMZEL010000009">
    <property type="protein sequence ID" value="MCP1384695.1"/>
    <property type="molecule type" value="Genomic_DNA"/>
</dbReference>
<dbReference type="SMART" id="SM00342">
    <property type="entry name" value="HTH_ARAC"/>
    <property type="match status" value="1"/>
</dbReference>
<evidence type="ECO:0000256" key="3">
    <source>
        <dbReference type="ARBA" id="ARBA00023163"/>
    </source>
</evidence>
<proteinExistence type="predicted"/>
<keyword evidence="3" id="KW-0804">Transcription</keyword>
<keyword evidence="1" id="KW-0805">Transcription regulation</keyword>
<dbReference type="Gene3D" id="1.10.10.60">
    <property type="entry name" value="Homeodomain-like"/>
    <property type="match status" value="1"/>
</dbReference>
<dbReference type="RefSeq" id="WP_253530459.1">
    <property type="nucleotide sequence ID" value="NZ_JAMZEL010000009.1"/>
</dbReference>
<feature type="domain" description="HTH araC/xylS-type" evidence="4">
    <location>
        <begin position="62"/>
        <end position="160"/>
    </location>
</feature>
<dbReference type="InterPro" id="IPR018060">
    <property type="entry name" value="HTH_AraC"/>
</dbReference>
<dbReference type="SUPFAM" id="SSF46689">
    <property type="entry name" value="Homeodomain-like"/>
    <property type="match status" value="1"/>
</dbReference>
<organism evidence="5 6">
    <name type="scientific">Runella salmonicolor</name>
    <dbReference type="NCBI Taxonomy" id="2950278"/>
    <lineage>
        <taxon>Bacteria</taxon>
        <taxon>Pseudomonadati</taxon>
        <taxon>Bacteroidota</taxon>
        <taxon>Cytophagia</taxon>
        <taxon>Cytophagales</taxon>
        <taxon>Spirosomataceae</taxon>
        <taxon>Runella</taxon>
    </lineage>
</organism>
<dbReference type="InterPro" id="IPR009057">
    <property type="entry name" value="Homeodomain-like_sf"/>
</dbReference>
<name>A0ABT1FT70_9BACT</name>